<dbReference type="VEuPathDB" id="TriTrypDB:LDHU3_32.0290"/>
<dbReference type="InterPro" id="IPR050454">
    <property type="entry name" value="RTT106/SSRP1_HistChap/FACT"/>
</dbReference>
<dbReference type="VEuPathDB" id="TriTrypDB:LdBPK_320210.1"/>
<dbReference type="SUPFAM" id="SSF53067">
    <property type="entry name" value="Actin-like ATPase domain"/>
    <property type="match status" value="1"/>
</dbReference>
<comment type="caution">
    <text evidence="3">The sequence shown here is derived from an EMBL/GenBank/DDBJ whole genome shotgun (WGS) entry which is preliminary data.</text>
</comment>
<dbReference type="VEuPathDB" id="TriTrypDB:LdBPK_320220.1"/>
<dbReference type="VEuPathDB" id="TriTrypDB:LDHU3_32.0300"/>
<dbReference type="Gene3D" id="2.30.29.150">
    <property type="match status" value="1"/>
</dbReference>
<dbReference type="Gene3D" id="3.30.420.40">
    <property type="match status" value="3"/>
</dbReference>
<feature type="compositionally biased region" description="Low complexity" evidence="1">
    <location>
        <begin position="514"/>
        <end position="524"/>
    </location>
</feature>
<dbReference type="InterPro" id="IPR011993">
    <property type="entry name" value="PH-like_dom_sf"/>
</dbReference>
<sequence length="1601" mass="172763">MSIPLENWGQLKLSVAKPELKSEDGGDAKKGECVLELLALPKGRAKDNPNYVPHPILSIPISAIASASGTTKNDVSLAMRPTTTADAEDLELRSIRFAVPNVCVGYEETEMAGKVILQGIQSSMMQYQEQFLQRHGSGGQGGKLLALAAMGSGHATHTDEVVVATFDDVLLSYPSGKYKIVISNYNVVLEDKKKGTSSGLLSFSLSDIQNLFLCDVPVYFSPTEEVDANSLPQYVVLILKNPLKIRTTTYNHVVISCPAGLTLDEEHPWRCELKTQDEINKTLQLPPTKEGEVPPLVPTMSGRVSDILTRTFKAIAKVPAYGGINKEYKSVLTSHSQSSMRCLFHGAEGLLYIVNSGFLYLHRPATRILFNEVARVELDESESGQATFQLAVFTTGAKGDDKYVFSGIAKEEKDGLLSYLATKVKQLRTALAMQGKRFATPTGRPGMRQGGYTQLHAVSSSTSPGRWATAKHCALSASQKERYASQARSRPRPTEAHALSSSTPERRLQAVQRSSTQSSMPSTSVHHMLNELVDLSHSIAALLEQGQVLSLTAAPSAADRQQEASLKTQEIERIVRRVEAHFVDRIQSLETLNASLSEEVRQLRGALATQRTNGAAGRANALHDIRGSELQEDSKMLDAWEKASWDETGNGAAASEVEHLRRVLVAEKRQRLRVEEQTQSLTEQHAKVVGTLERRLKKQEEQLYDLIAAIDRGYGGGSATTSASPTRCTERGSSHRLPTPRHLLRQQLAQHQQTQRALQQYKENLLLEPTSPAGSDAVAATMKELGLDDVRRTLELIRVCSRVPPPADRAACTSANEVDEITAFLENITKELESLDSHVSLGASSSYVAVAPVSSNTGTAAVSDAVPIKVVANSSGHRNTPVVAALTEQELLFGDNALHQYSRQPQNVVPYLFTYAAAAASIADAQHVLGTVSEHAAESEETTSGLLRVVEAAANQKYKGHCRLTQVASGTRQLGFQYASEPDGELVESFISAEDLFIRFLNYIKEHTIDGACGLTATTGRDKATSSSAKLFLTLVVPRYAFPGAADSAHAARRGRTVEWLKEAVQSSHLGAVVLNTSVVFSDEAAVTAYDAATQERRVPRLLSTAPHNVLVVDWGAHGLCLSLLCSRGGILVCPPQHHNVPYRCFTKGSAAVGDGYFAVGAGSGGDALDVALAERVAAQYMTQQRRLFASPSRNFNALLHLNHALPTIGSTEHPATRLLHEAIPSRAMRRLALLMAEKKVSLNTNPQATSVSVEAEAFYEGMDLIDTQTLTKNKLDNAIRSEWGLLDMFSKAVRAFADKYKDTWSDGFVDTVLLAGGMCQMPSLTKLLAASVQSPEQRSLFAAAVRVLDSSLMGNGVCADELLSVGGCHHSCRVAECYTMQRLATSRQSRKSAGKLQAVVVTQAAETATSVWDALTKGDDDESSDVEDCKQEALMSDPHSGVFLAGNVYLYVGDTTALTCAATQQLPCASLRVLLAHSAALPCRVAIPWSPASPEARTVLYLFTDVHGAPSTDSADDLVEVRPVNSAGLVLHAAAAMARGGALGPLCITFTAQAKWNEASEREVQVSVQLVRLPSVGGADIASLVLTPGVFCSSYEFVLQ</sequence>
<dbReference type="EMBL" id="RHLC01000009">
    <property type="protein sequence ID" value="TPP43537.1"/>
    <property type="molecule type" value="Genomic_DNA"/>
</dbReference>
<dbReference type="SUPFAM" id="SSF50729">
    <property type="entry name" value="PH domain-like"/>
    <property type="match status" value="1"/>
</dbReference>
<reference evidence="4" key="1">
    <citation type="submission" date="2019-02" db="EMBL/GenBank/DDBJ databases">
        <title>FDA dAtabase for Regulatory Grade micrObial Sequences (FDA-ARGOS): Supporting development and validation of Infectious Disease Dx tests.</title>
        <authorList>
            <person name="Duncan R."/>
            <person name="Fisher C."/>
            <person name="Tallon L."/>
            <person name="Sadzewicz L."/>
            <person name="Sengamalay N."/>
            <person name="Ott S."/>
            <person name="Godinez A."/>
            <person name="Nagaraj S."/>
            <person name="Vavikolanu K."/>
            <person name="Nadendla S."/>
            <person name="Aluvathingal J."/>
            <person name="Sichtig H."/>
        </authorList>
    </citation>
    <scope>NUCLEOTIDE SEQUENCE [LARGE SCALE GENOMIC DNA]</scope>
    <source>
        <strain evidence="4">FDAARGOS_361</strain>
    </source>
</reference>
<accession>A0A504XF86</accession>
<dbReference type="InterPro" id="IPR043129">
    <property type="entry name" value="ATPase_NBD"/>
</dbReference>
<dbReference type="Gene3D" id="3.90.640.10">
    <property type="entry name" value="Actin, Chain A, domain 4"/>
    <property type="match status" value="1"/>
</dbReference>
<dbReference type="GO" id="GO:0042393">
    <property type="term" value="F:histone binding"/>
    <property type="evidence" value="ECO:0007669"/>
    <property type="project" value="TreeGrafter"/>
</dbReference>
<dbReference type="FunFam" id="2.30.29.150:FF:000007">
    <property type="entry name" value="Histone_chaperone_Rttp106-like_-_putative"/>
    <property type="match status" value="1"/>
</dbReference>
<dbReference type="VEuPathDB" id="TriTrypDB:LdBPK_320200.1"/>
<dbReference type="VEuPathDB" id="TriTrypDB:LdCL_320007000"/>
<name>A0A504XF86_LEIDO</name>
<gene>
    <name evidence="3" type="ORF">CGC21_19680</name>
</gene>
<dbReference type="InterPro" id="IPR013719">
    <property type="entry name" value="RTT106/SPT16-like_middle_dom"/>
</dbReference>
<feature type="region of interest" description="Disordered" evidence="1">
    <location>
        <begin position="716"/>
        <end position="737"/>
    </location>
</feature>
<dbReference type="VEuPathDB" id="TriTrypDB:LDHU3_32.0280"/>
<feature type="domain" description="Histone chaperone RTT106/FACT complex subunit SPT16-like middle" evidence="2">
    <location>
        <begin position="337"/>
        <end position="430"/>
    </location>
</feature>
<dbReference type="SMART" id="SM01287">
    <property type="entry name" value="Rtt106"/>
    <property type="match status" value="1"/>
</dbReference>
<protein>
    <submittedName>
        <fullName evidence="3">Histone chaperone Rttp106-like family protein</fullName>
    </submittedName>
</protein>
<organism evidence="3 4">
    <name type="scientific">Leishmania donovani</name>
    <dbReference type="NCBI Taxonomy" id="5661"/>
    <lineage>
        <taxon>Eukaryota</taxon>
        <taxon>Discoba</taxon>
        <taxon>Euglenozoa</taxon>
        <taxon>Kinetoplastea</taxon>
        <taxon>Metakinetoplastina</taxon>
        <taxon>Trypanosomatida</taxon>
        <taxon>Trypanosomatidae</taxon>
        <taxon>Leishmaniinae</taxon>
        <taxon>Leishmania</taxon>
    </lineage>
</organism>
<evidence type="ECO:0000313" key="4">
    <source>
        <dbReference type="Proteomes" id="UP000318447"/>
    </source>
</evidence>
<dbReference type="GO" id="GO:0031491">
    <property type="term" value="F:nucleosome binding"/>
    <property type="evidence" value="ECO:0007669"/>
    <property type="project" value="TreeGrafter"/>
</dbReference>
<dbReference type="PANTHER" id="PTHR45849">
    <property type="entry name" value="FACT COMPLEX SUBUNIT SSRP1"/>
    <property type="match status" value="1"/>
</dbReference>
<feature type="region of interest" description="Disordered" evidence="1">
    <location>
        <begin position="478"/>
        <end position="524"/>
    </location>
</feature>
<evidence type="ECO:0000256" key="1">
    <source>
        <dbReference type="SAM" id="MobiDB-lite"/>
    </source>
</evidence>
<dbReference type="GO" id="GO:0035101">
    <property type="term" value="C:FACT complex"/>
    <property type="evidence" value="ECO:0007669"/>
    <property type="project" value="TreeGrafter"/>
</dbReference>
<dbReference type="Gene3D" id="2.30.29.30">
    <property type="entry name" value="Pleckstrin-homology domain (PH domain)/Phosphotyrosine-binding domain (PTB)"/>
    <property type="match status" value="1"/>
</dbReference>
<dbReference type="PANTHER" id="PTHR45849:SF1">
    <property type="entry name" value="FACT COMPLEX SUBUNIT SSRP1"/>
    <property type="match status" value="1"/>
</dbReference>
<proteinExistence type="predicted"/>
<evidence type="ECO:0000313" key="3">
    <source>
        <dbReference type="EMBL" id="TPP43537.1"/>
    </source>
</evidence>
<dbReference type="Proteomes" id="UP000318447">
    <property type="component" value="Unassembled WGS sequence"/>
</dbReference>
<dbReference type="FunFam" id="2.30.29.30:FF:000670">
    <property type="entry name" value="Histone chaperone Rttp106-like, putative"/>
    <property type="match status" value="1"/>
</dbReference>
<dbReference type="VEuPathDB" id="TriTrypDB:LdCL_320006900"/>
<evidence type="ECO:0000259" key="2">
    <source>
        <dbReference type="SMART" id="SM01287"/>
    </source>
</evidence>
<dbReference type="Pfam" id="PF08512">
    <property type="entry name" value="Rttp106-like_middle"/>
    <property type="match status" value="1"/>
</dbReference>
<dbReference type="VEuPathDB" id="TriTrypDB:LdCL_320007100"/>